<dbReference type="Pfam" id="PF00149">
    <property type="entry name" value="Metallophos"/>
    <property type="match status" value="1"/>
</dbReference>
<proteinExistence type="predicted"/>
<dbReference type="PANTHER" id="PTHR42850">
    <property type="entry name" value="METALLOPHOSPHOESTERASE"/>
    <property type="match status" value="1"/>
</dbReference>
<dbReference type="Gene3D" id="3.60.21.10">
    <property type="match status" value="1"/>
</dbReference>
<dbReference type="InterPro" id="IPR050126">
    <property type="entry name" value="Ap4A_hydrolase"/>
</dbReference>
<organism evidence="2 3">
    <name type="scientific">Rhodovibrio sodomensis</name>
    <dbReference type="NCBI Taxonomy" id="1088"/>
    <lineage>
        <taxon>Bacteria</taxon>
        <taxon>Pseudomonadati</taxon>
        <taxon>Pseudomonadota</taxon>
        <taxon>Alphaproteobacteria</taxon>
        <taxon>Rhodospirillales</taxon>
        <taxon>Rhodovibrionaceae</taxon>
        <taxon>Rhodovibrio</taxon>
    </lineage>
</organism>
<dbReference type="RefSeq" id="WP_200339038.1">
    <property type="nucleotide sequence ID" value="NZ_NRRL01000003.1"/>
</dbReference>
<dbReference type="SUPFAM" id="SSF56300">
    <property type="entry name" value="Metallo-dependent phosphatases"/>
    <property type="match status" value="1"/>
</dbReference>
<dbReference type="PANTHER" id="PTHR42850:SF4">
    <property type="entry name" value="ZINC-DEPENDENT ENDOPOLYPHOSPHATASE"/>
    <property type="match status" value="1"/>
</dbReference>
<reference evidence="2 3" key="1">
    <citation type="journal article" date="2020" name="Microorganisms">
        <title>Osmotic Adaptation and Compatible Solute Biosynthesis of Phototrophic Bacteria as Revealed from Genome Analyses.</title>
        <authorList>
            <person name="Imhoff J.F."/>
            <person name="Rahn T."/>
            <person name="Kunzel S."/>
            <person name="Keller A."/>
            <person name="Neulinger S.C."/>
        </authorList>
    </citation>
    <scope>NUCLEOTIDE SEQUENCE [LARGE SCALE GENOMIC DNA]</scope>
    <source>
        <strain evidence="2 3">DSM 9895</strain>
    </source>
</reference>
<evidence type="ECO:0000259" key="1">
    <source>
        <dbReference type="Pfam" id="PF00149"/>
    </source>
</evidence>
<evidence type="ECO:0000313" key="2">
    <source>
        <dbReference type="EMBL" id="MBK1666979.1"/>
    </source>
</evidence>
<protein>
    <recommendedName>
        <fullName evidence="1">Calcineurin-like phosphoesterase domain-containing protein</fullName>
    </recommendedName>
</protein>
<name>A0ABS1DAE2_9PROT</name>
<accession>A0ABS1DAE2</accession>
<dbReference type="InterPro" id="IPR004843">
    <property type="entry name" value="Calcineurin-like_PHP"/>
</dbReference>
<dbReference type="InterPro" id="IPR029052">
    <property type="entry name" value="Metallo-depent_PP-like"/>
</dbReference>
<comment type="caution">
    <text evidence="2">The sequence shown here is derived from an EMBL/GenBank/DDBJ whole genome shotgun (WGS) entry which is preliminary data.</text>
</comment>
<evidence type="ECO:0000313" key="3">
    <source>
        <dbReference type="Proteomes" id="UP001296873"/>
    </source>
</evidence>
<feature type="domain" description="Calcineurin-like phosphoesterase" evidence="1">
    <location>
        <begin position="21"/>
        <end position="218"/>
    </location>
</feature>
<dbReference type="EMBL" id="NRRL01000003">
    <property type="protein sequence ID" value="MBK1666979.1"/>
    <property type="molecule type" value="Genomic_DNA"/>
</dbReference>
<gene>
    <name evidence="2" type="ORF">CKO28_02840</name>
</gene>
<dbReference type="Proteomes" id="UP001296873">
    <property type="component" value="Unassembled WGS sequence"/>
</dbReference>
<keyword evidence="3" id="KW-1185">Reference proteome</keyword>
<sequence>MDILRSDWIPAPRTIPRDRMIAAIGDAHGMADHLAALIMAVRGTLEDHGGPAALVHLGDYIDRGPDPLRCLDLAAAGSGVPDVDEVALLGNHDSWLLDLINGNLYDPDAGHWMANGGLKTLAGIGVSPAILADGVPALAEEVRAALGEQRIGFLQSLQLSERFGPYLFVHAGINPARPLSQQTRDHLLWIREPFLSQPSLHDPDITVVHGHTPKTASVSDHRIGVDTGCFKTGVLSAVILSGGSLRYICAVGETAKRAWSREALPAAFQVTA</sequence>